<dbReference type="OrthoDB" id="7025110at2"/>
<accession>A0A0D5Y3E1</accession>
<evidence type="ECO:0000256" key="2">
    <source>
        <dbReference type="SAM" id="Phobius"/>
    </source>
</evidence>
<keyword evidence="2" id="KW-0812">Transmembrane</keyword>
<organism evidence="3 4">
    <name type="scientific">Pseudomonas chlororaphis</name>
    <dbReference type="NCBI Taxonomy" id="587753"/>
    <lineage>
        <taxon>Bacteria</taxon>
        <taxon>Pseudomonadati</taxon>
        <taxon>Pseudomonadota</taxon>
        <taxon>Gammaproteobacteria</taxon>
        <taxon>Pseudomonadales</taxon>
        <taxon>Pseudomonadaceae</taxon>
        <taxon>Pseudomonas</taxon>
    </lineage>
</organism>
<protein>
    <submittedName>
        <fullName evidence="3">Uncharacterized protein</fullName>
    </submittedName>
</protein>
<dbReference type="AlphaFoldDB" id="A0A0D5Y3E1"/>
<keyword evidence="2" id="KW-0472">Membrane</keyword>
<evidence type="ECO:0000313" key="4">
    <source>
        <dbReference type="Proteomes" id="UP000032748"/>
    </source>
</evidence>
<dbReference type="EMBL" id="CP011110">
    <property type="protein sequence ID" value="AKA25504.1"/>
    <property type="molecule type" value="Genomic_DNA"/>
</dbReference>
<feature type="transmembrane region" description="Helical" evidence="2">
    <location>
        <begin position="6"/>
        <end position="25"/>
    </location>
</feature>
<evidence type="ECO:0000313" key="3">
    <source>
        <dbReference type="EMBL" id="AKA25504.1"/>
    </source>
</evidence>
<reference evidence="3 4" key="1">
    <citation type="journal article" date="2015" name="Mol. Plant Microbe Interact.">
        <title>Comparative Genomic Analysis of Pseudomonas chlororaphis PCL1606 Reveals New Insight into Antifungal Compounds Involved in Biocontrol.</title>
        <authorList>
            <person name="Calderon C.E."/>
            <person name="Ramos C."/>
            <person name="de Vicente A."/>
            <person name="Cazorla F.M."/>
        </authorList>
    </citation>
    <scope>NUCLEOTIDE SEQUENCE [LARGE SCALE GENOMIC DNA]</scope>
    <source>
        <strain evidence="3 4">PCL1606</strain>
    </source>
</reference>
<dbReference type="Proteomes" id="UP000032748">
    <property type="component" value="Chromosome"/>
</dbReference>
<keyword evidence="1" id="KW-0175">Coiled coil</keyword>
<dbReference type="PATRIC" id="fig|587753.10.peg.4050"/>
<name>A0A0D5Y3E1_9PSED</name>
<evidence type="ECO:0000256" key="1">
    <source>
        <dbReference type="SAM" id="Coils"/>
    </source>
</evidence>
<dbReference type="KEGG" id="pcz:PCL1606_40550"/>
<gene>
    <name evidence="3" type="ORF">PCL1606_40550</name>
</gene>
<proteinExistence type="predicted"/>
<keyword evidence="2" id="KW-1133">Transmembrane helix</keyword>
<dbReference type="RefSeq" id="WP_045884436.1">
    <property type="nucleotide sequence ID" value="NZ_CP011110.1"/>
</dbReference>
<feature type="coiled-coil region" evidence="1">
    <location>
        <begin position="52"/>
        <end position="97"/>
    </location>
</feature>
<sequence length="165" mass="18144">MQPHQYALSAGIALLFLLTALPYLFGIARRRALDQGKEIGLAERDATNVARVRDLRADLDEIAIQREAENRKHLTTIANLKRNIVELEERIASYTGLAVTRADYERLLGAAETLRLTQRTLNALKSQSQATRAGAQAEAIDELAMRIHAQLRNIPTNASTAGTAA</sequence>